<dbReference type="PANTHER" id="PTHR11102">
    <property type="entry name" value="SEL-1-LIKE PROTEIN"/>
    <property type="match status" value="1"/>
</dbReference>
<keyword evidence="4" id="KW-1185">Reference proteome</keyword>
<protein>
    <recommendedName>
        <fullName evidence="2">Protein kinase domain-containing protein</fullName>
    </recommendedName>
</protein>
<dbReference type="InterPro" id="IPR019734">
    <property type="entry name" value="TPR_rpt"/>
</dbReference>
<dbReference type="SUPFAM" id="SSF56112">
    <property type="entry name" value="Protein kinase-like (PK-like)"/>
    <property type="match status" value="1"/>
</dbReference>
<dbReference type="SMART" id="SM00028">
    <property type="entry name" value="TPR"/>
    <property type="match status" value="5"/>
</dbReference>
<name>A0ABR2I6G9_9EUKA</name>
<evidence type="ECO:0000256" key="1">
    <source>
        <dbReference type="ARBA" id="ARBA00038101"/>
    </source>
</evidence>
<feature type="domain" description="Protein kinase" evidence="2">
    <location>
        <begin position="1"/>
        <end position="147"/>
    </location>
</feature>
<evidence type="ECO:0000313" key="4">
    <source>
        <dbReference type="Proteomes" id="UP001470230"/>
    </source>
</evidence>
<dbReference type="InterPro" id="IPR008271">
    <property type="entry name" value="Ser/Thr_kinase_AS"/>
</dbReference>
<dbReference type="InterPro" id="IPR006597">
    <property type="entry name" value="Sel1-like"/>
</dbReference>
<evidence type="ECO:0000313" key="3">
    <source>
        <dbReference type="EMBL" id="KAK8857485.1"/>
    </source>
</evidence>
<evidence type="ECO:0000259" key="2">
    <source>
        <dbReference type="PROSITE" id="PS50011"/>
    </source>
</evidence>
<dbReference type="InterPro" id="IPR011990">
    <property type="entry name" value="TPR-like_helical_dom_sf"/>
</dbReference>
<comment type="caution">
    <text evidence="3">The sequence shown here is derived from an EMBL/GenBank/DDBJ whole genome shotgun (WGS) entry which is preliminary data.</text>
</comment>
<reference evidence="3 4" key="1">
    <citation type="submission" date="2024-04" db="EMBL/GenBank/DDBJ databases">
        <title>Tritrichomonas musculus Genome.</title>
        <authorList>
            <person name="Alves-Ferreira E."/>
            <person name="Grigg M."/>
            <person name="Lorenzi H."/>
            <person name="Galac M."/>
        </authorList>
    </citation>
    <scope>NUCLEOTIDE SEQUENCE [LARGE SCALE GENOMIC DNA]</scope>
    <source>
        <strain evidence="3 4">EAF2021</strain>
    </source>
</reference>
<dbReference type="Proteomes" id="UP001470230">
    <property type="component" value="Unassembled WGS sequence"/>
</dbReference>
<dbReference type="Gene3D" id="1.25.40.10">
    <property type="entry name" value="Tetratricopeptide repeat domain"/>
    <property type="match status" value="3"/>
</dbReference>
<dbReference type="PROSITE" id="PS00108">
    <property type="entry name" value="PROTEIN_KINASE_ST"/>
    <property type="match status" value="1"/>
</dbReference>
<dbReference type="Pfam" id="PF08238">
    <property type="entry name" value="Sel1"/>
    <property type="match status" value="13"/>
</dbReference>
<dbReference type="PROSITE" id="PS50011">
    <property type="entry name" value="PROTEIN_KINASE_DOM"/>
    <property type="match status" value="1"/>
</dbReference>
<dbReference type="InterPro" id="IPR011009">
    <property type="entry name" value="Kinase-like_dom_sf"/>
</dbReference>
<dbReference type="SUPFAM" id="SSF81901">
    <property type="entry name" value="HCP-like"/>
    <property type="match status" value="4"/>
</dbReference>
<sequence>MIIIEFLHRNNFVYRDLKPNNLIIDLNKTIVLIDFDRMVPYDENSNEEIHTTIFNSFYAAPEVLKGKYSYASDIYSLGQLIYYILVDSKPNDNSLDIYGDIMLFYDKCIKNDEKERPLISQLIIEFYIRYCSRIQICNFFELYEQYLSNYYDNVSINTMKKLYHDENDPEIQYQIGILYKNGKVVPYDIQKALLYLNNAADKNHPMAQFTMGLLYYEGKGVKKCFNQAKKFFELSANQNNAEALDYLGNIYYKGENVEKNYEKAFQYFELSARQDNPDALCKIGYFYENGYSCRKDFHKAKDSYEKSAKQDYPLALNYLGMIFIQGTGIAIDHKKGVQYLEQAERLNSPEACVNLGYFYNFQSKNLDYSKGRYYYEKAIQLGSITAFLYMGNLYFFGVGVQQNYLQAKEWYEKAAEHDDADAFNVIGHLYNTGKGVAVNYTKAKEYFEKAVKKDHPNACNSLGNIYLYGNGIAPDYYKAKDLFEKSANLGNSRGRYLLGKWYLEGFNGMKDYLKAIECFEQSDFPLAYLSLGDICFKGLGVKKDIEKAIYYYKIASDNRNTNASFLLGVIYYYGNGVEQNYDIAKEYFIKSSNENDFNAFYYLAQLYENGKGMKMDLLKAIECYKKCISRQNEILKIEYSQGCSYQKIENEKYYQSYNNLGMIYLFEYDNIETAEKYLSTAGYSEYPYGKNNFGVLKQFFLNDISKAMNMYENAAKYHFSISEFLFGRIFEEKGETSKAMDHYKNILKYVKEPLIYKNVEYGDEQLYSSNLFIFCLSNLKLLQNSISNHDTQNSTKYIVNIIFNSLFHLLFNNNYNSYSFKFLIEKINENCIITNLKDFILNFPWNENSVLINNSKTEWRILEQNSQRKRIVINVELNNYNDYSTSEANFFDINDFHEQVKGIFNCLNSSRNKKFDSISIVSEKLLINENTDSNEKHLNDTFNTIEYKMKENQIKMNNVKSITQIYANKIQKKTMTNEKFKYNPSFLITNKLVSSKKDIERLLEYTQQFAQIIQNIQCNPNDVNDIIENMMNILYTPPYPILFGRIGKTRKTNDLIIKKSMTEDFYMACEVTSFIENE</sequence>
<comment type="similarity">
    <text evidence="1">Belongs to the sel-1 family.</text>
</comment>
<organism evidence="3 4">
    <name type="scientific">Tritrichomonas musculus</name>
    <dbReference type="NCBI Taxonomy" id="1915356"/>
    <lineage>
        <taxon>Eukaryota</taxon>
        <taxon>Metamonada</taxon>
        <taxon>Parabasalia</taxon>
        <taxon>Tritrichomonadida</taxon>
        <taxon>Tritrichomonadidae</taxon>
        <taxon>Tritrichomonas</taxon>
    </lineage>
</organism>
<accession>A0ABR2I6G9</accession>
<dbReference type="EMBL" id="JAPFFF010000020">
    <property type="protein sequence ID" value="KAK8857485.1"/>
    <property type="molecule type" value="Genomic_DNA"/>
</dbReference>
<dbReference type="InterPro" id="IPR050767">
    <property type="entry name" value="Sel1_AlgK"/>
</dbReference>
<gene>
    <name evidence="3" type="ORF">M9Y10_015890</name>
</gene>
<dbReference type="PANTHER" id="PTHR11102:SF160">
    <property type="entry name" value="ERAD-ASSOCIATED E3 UBIQUITIN-PROTEIN LIGASE COMPONENT HRD3"/>
    <property type="match status" value="1"/>
</dbReference>
<dbReference type="Gene3D" id="1.10.510.10">
    <property type="entry name" value="Transferase(Phosphotransferase) domain 1"/>
    <property type="match status" value="1"/>
</dbReference>
<dbReference type="Pfam" id="PF00069">
    <property type="entry name" value="Pkinase"/>
    <property type="match status" value="1"/>
</dbReference>
<proteinExistence type="inferred from homology"/>
<dbReference type="SMART" id="SM00671">
    <property type="entry name" value="SEL1"/>
    <property type="match status" value="14"/>
</dbReference>
<dbReference type="InterPro" id="IPR000719">
    <property type="entry name" value="Prot_kinase_dom"/>
</dbReference>